<reference evidence="1 2" key="1">
    <citation type="submission" date="2021-03" db="EMBL/GenBank/DDBJ databases">
        <title>Sequencing the genomes of 1000 actinobacteria strains.</title>
        <authorList>
            <person name="Klenk H.-P."/>
        </authorList>
    </citation>
    <scope>NUCLEOTIDE SEQUENCE [LARGE SCALE GENOMIC DNA]</scope>
    <source>
        <strain evidence="1 2">DSM 45510</strain>
    </source>
</reference>
<protein>
    <submittedName>
        <fullName evidence="1">Uncharacterized protein</fullName>
    </submittedName>
</protein>
<dbReference type="Proteomes" id="UP000741013">
    <property type="component" value="Unassembled WGS sequence"/>
</dbReference>
<evidence type="ECO:0000313" key="2">
    <source>
        <dbReference type="Proteomes" id="UP000741013"/>
    </source>
</evidence>
<evidence type="ECO:0000313" key="1">
    <source>
        <dbReference type="EMBL" id="MBP2185753.1"/>
    </source>
</evidence>
<name>A0ABS4Q3T1_9PSEU</name>
<gene>
    <name evidence="1" type="ORF">JOM49_007279</name>
</gene>
<dbReference type="RefSeq" id="WP_209668601.1">
    <property type="nucleotide sequence ID" value="NZ_JAGGMS010000001.1"/>
</dbReference>
<comment type="caution">
    <text evidence="1">The sequence shown here is derived from an EMBL/GenBank/DDBJ whole genome shotgun (WGS) entry which is preliminary data.</text>
</comment>
<accession>A0ABS4Q3T1</accession>
<keyword evidence="2" id="KW-1185">Reference proteome</keyword>
<proteinExistence type="predicted"/>
<dbReference type="EMBL" id="JAGGMS010000001">
    <property type="protein sequence ID" value="MBP2185753.1"/>
    <property type="molecule type" value="Genomic_DNA"/>
</dbReference>
<organism evidence="1 2">
    <name type="scientific">Amycolatopsis magusensis</name>
    <dbReference type="NCBI Taxonomy" id="882444"/>
    <lineage>
        <taxon>Bacteria</taxon>
        <taxon>Bacillati</taxon>
        <taxon>Actinomycetota</taxon>
        <taxon>Actinomycetes</taxon>
        <taxon>Pseudonocardiales</taxon>
        <taxon>Pseudonocardiaceae</taxon>
        <taxon>Amycolatopsis</taxon>
    </lineage>
</organism>
<sequence length="107" mass="11704">MKSRNTTMLSACLDREIDHREAVAIARKMHGADLIAIAVRGAILGIANRTDLTPYPALELAGEAFVDGLADAGFTVRSWRSIEWLSGAEAELRRAGDHHLQWHPMAA</sequence>